<accession>Q7U5P8</accession>
<dbReference type="EMBL" id="BX569693">
    <property type="protein sequence ID" value="CAE08168.1"/>
    <property type="molecule type" value="Genomic_DNA"/>
</dbReference>
<feature type="domain" description="Glycosyl transferase family 1" evidence="1">
    <location>
        <begin position="214"/>
        <end position="353"/>
    </location>
</feature>
<gene>
    <name evidence="2" type="ordered locus">SYNW1653</name>
</gene>
<dbReference type="Gene3D" id="3.40.50.2000">
    <property type="entry name" value="Glycogen Phosphorylase B"/>
    <property type="match status" value="2"/>
</dbReference>
<dbReference type="InterPro" id="IPR001296">
    <property type="entry name" value="Glyco_trans_1"/>
</dbReference>
<keyword evidence="3" id="KW-1185">Reference proteome</keyword>
<dbReference type="eggNOG" id="COG0438">
    <property type="taxonomic scope" value="Bacteria"/>
</dbReference>
<dbReference type="PANTHER" id="PTHR45947">
    <property type="entry name" value="SULFOQUINOVOSYL TRANSFERASE SQD2"/>
    <property type="match status" value="1"/>
</dbReference>
<protein>
    <submittedName>
        <fullName evidence="2">Probable glycosyltransferase</fullName>
        <ecNumber evidence="2">2.4.1.-</ecNumber>
    </submittedName>
</protein>
<keyword evidence="2" id="KW-0328">Glycosyltransferase</keyword>
<dbReference type="PANTHER" id="PTHR45947:SF3">
    <property type="entry name" value="SULFOQUINOVOSYL TRANSFERASE SQD2"/>
    <property type="match status" value="1"/>
</dbReference>
<dbReference type="SUPFAM" id="SSF53756">
    <property type="entry name" value="UDP-Glycosyltransferase/glycogen phosphorylase"/>
    <property type="match status" value="1"/>
</dbReference>
<name>Q7U5P8_PARMW</name>
<dbReference type="InterPro" id="IPR050194">
    <property type="entry name" value="Glycosyltransferase_grp1"/>
</dbReference>
<dbReference type="STRING" id="84588.SYNW1653"/>
<evidence type="ECO:0000259" key="1">
    <source>
        <dbReference type="Pfam" id="PF00534"/>
    </source>
</evidence>
<dbReference type="Proteomes" id="UP000001422">
    <property type="component" value="Chromosome"/>
</dbReference>
<dbReference type="HOGENOM" id="CLU_041001_0_0_3"/>
<reference evidence="2 3" key="1">
    <citation type="journal article" date="2003" name="Nature">
        <title>The genome of a motile marine Synechococcus.</title>
        <authorList>
            <person name="Palenik B."/>
            <person name="Brahamsha B."/>
            <person name="Larimer F."/>
            <person name="Land M."/>
            <person name="Hauser L."/>
            <person name="Chain P."/>
            <person name="Lamerdin J."/>
            <person name="Regala W."/>
            <person name="Allen E.A."/>
            <person name="McCarren J."/>
            <person name="Paulsen I."/>
            <person name="Dufresne A."/>
            <person name="Partensky F."/>
            <person name="Webb E."/>
            <person name="Waterbury J."/>
        </authorList>
    </citation>
    <scope>NUCLEOTIDE SEQUENCE [LARGE SCALE GENOMIC DNA]</scope>
    <source>
        <strain evidence="2 3">WH8102</strain>
    </source>
</reference>
<evidence type="ECO:0000313" key="2">
    <source>
        <dbReference type="EMBL" id="CAE08168.1"/>
    </source>
</evidence>
<dbReference type="GO" id="GO:0016757">
    <property type="term" value="F:glycosyltransferase activity"/>
    <property type="evidence" value="ECO:0007669"/>
    <property type="project" value="UniProtKB-KW"/>
</dbReference>
<dbReference type="KEGG" id="syw:SYNW1653"/>
<dbReference type="RefSeq" id="WP_011128517.1">
    <property type="nucleotide sequence ID" value="NC_005070.1"/>
</dbReference>
<organism evidence="2 3">
    <name type="scientific">Parasynechococcus marenigrum (strain WH8102)</name>
    <dbReference type="NCBI Taxonomy" id="84588"/>
    <lineage>
        <taxon>Bacteria</taxon>
        <taxon>Bacillati</taxon>
        <taxon>Cyanobacteriota</taxon>
        <taxon>Cyanophyceae</taxon>
        <taxon>Synechococcales</taxon>
        <taxon>Prochlorococcaceae</taxon>
        <taxon>Parasynechococcus</taxon>
        <taxon>Parasynechococcus marenigrum</taxon>
    </lineage>
</organism>
<keyword evidence="2" id="KW-0808">Transferase</keyword>
<dbReference type="AlphaFoldDB" id="Q7U5P8"/>
<dbReference type="EC" id="2.4.1.-" evidence="2"/>
<proteinExistence type="predicted"/>
<dbReference type="Pfam" id="PF00534">
    <property type="entry name" value="Glycos_transf_1"/>
    <property type="match status" value="1"/>
</dbReference>
<sequence>MAPAKEDLPQRIALAHEWFTPRSTGGAELVVQAIDALLCGLDRTPQLAALVDGESSRSGSWLSGRNIRTSPIQQLPWGISHVQQYLPLLPLAIEQIDLGGAELVISSSHLVAKGVLTAPDQLHLSYVHTPVRYAWDQMHDYLSRSALARSGFGPLIRWQLHALRQWDQLSAQRVDHLLANSRFTARRIQKFWGRQAQVLHPPVDVERFRWDAPRDDIYLCLCRLVPYKRVDLVVEAFNRLGLPLVVVGDGPERRRLEALAGSTVTLLGRQSQEQVEALMSSCRAFVYAGLEDFGIAPVEAMAAGAPVIGLGRGGLLDTVRCATTGLDQATGVLFPHQSVGSLVEAVSWFEQKRIWRQLDAAEIRQWAERFRPEAFKARFEATLRQAWTAHQSRCAVAASDPAGMSALQL</sequence>
<evidence type="ECO:0000313" key="3">
    <source>
        <dbReference type="Proteomes" id="UP000001422"/>
    </source>
</evidence>
<dbReference type="CAZy" id="GT4">
    <property type="family name" value="Glycosyltransferase Family 4"/>
</dbReference>